<gene>
    <name evidence="2" type="ORF">SAMN05444168_2518</name>
</gene>
<dbReference type="AlphaFoldDB" id="A0A1N6GMA1"/>
<organism evidence="2 3">
    <name type="scientific">Paraburkholderia phenazinium</name>
    <dbReference type="NCBI Taxonomy" id="60549"/>
    <lineage>
        <taxon>Bacteria</taxon>
        <taxon>Pseudomonadati</taxon>
        <taxon>Pseudomonadota</taxon>
        <taxon>Betaproteobacteria</taxon>
        <taxon>Burkholderiales</taxon>
        <taxon>Burkholderiaceae</taxon>
        <taxon>Paraburkholderia</taxon>
    </lineage>
</organism>
<reference evidence="2 3" key="1">
    <citation type="submission" date="2016-11" db="EMBL/GenBank/DDBJ databases">
        <authorList>
            <person name="Jaros S."/>
            <person name="Januszkiewicz K."/>
            <person name="Wedrychowicz H."/>
        </authorList>
    </citation>
    <scope>NUCLEOTIDE SEQUENCE [LARGE SCALE GENOMIC DNA]</scope>
    <source>
        <strain evidence="2 3">GAS86</strain>
    </source>
</reference>
<protein>
    <submittedName>
        <fullName evidence="2">Uncharacterized protein</fullName>
    </submittedName>
</protein>
<name>A0A1N6GMA1_9BURK</name>
<sequence>MTDFTRTTHLGPDGRGRPPLTHATAQELSHAA</sequence>
<dbReference type="Proteomes" id="UP000184693">
    <property type="component" value="Unassembled WGS sequence"/>
</dbReference>
<dbReference type="EMBL" id="FSRM01000001">
    <property type="protein sequence ID" value="SIO08643.1"/>
    <property type="molecule type" value="Genomic_DNA"/>
</dbReference>
<feature type="region of interest" description="Disordered" evidence="1">
    <location>
        <begin position="1"/>
        <end position="32"/>
    </location>
</feature>
<accession>A0A1N6GMA1</accession>
<evidence type="ECO:0000313" key="3">
    <source>
        <dbReference type="Proteomes" id="UP000184693"/>
    </source>
</evidence>
<feature type="compositionally biased region" description="Polar residues" evidence="1">
    <location>
        <begin position="23"/>
        <end position="32"/>
    </location>
</feature>
<evidence type="ECO:0000313" key="2">
    <source>
        <dbReference type="EMBL" id="SIO08643.1"/>
    </source>
</evidence>
<evidence type="ECO:0000256" key="1">
    <source>
        <dbReference type="SAM" id="MobiDB-lite"/>
    </source>
</evidence>
<proteinExistence type="predicted"/>